<dbReference type="Proteomes" id="UP000828941">
    <property type="component" value="Chromosome 8"/>
</dbReference>
<dbReference type="EMBL" id="CM039433">
    <property type="protein sequence ID" value="KAI4327629.1"/>
    <property type="molecule type" value="Genomic_DNA"/>
</dbReference>
<evidence type="ECO:0000313" key="2">
    <source>
        <dbReference type="Proteomes" id="UP000828941"/>
    </source>
</evidence>
<organism evidence="1 2">
    <name type="scientific">Bauhinia variegata</name>
    <name type="common">Purple orchid tree</name>
    <name type="synonym">Phanera variegata</name>
    <dbReference type="NCBI Taxonomy" id="167791"/>
    <lineage>
        <taxon>Eukaryota</taxon>
        <taxon>Viridiplantae</taxon>
        <taxon>Streptophyta</taxon>
        <taxon>Embryophyta</taxon>
        <taxon>Tracheophyta</taxon>
        <taxon>Spermatophyta</taxon>
        <taxon>Magnoliopsida</taxon>
        <taxon>eudicotyledons</taxon>
        <taxon>Gunneridae</taxon>
        <taxon>Pentapetalae</taxon>
        <taxon>rosids</taxon>
        <taxon>fabids</taxon>
        <taxon>Fabales</taxon>
        <taxon>Fabaceae</taxon>
        <taxon>Cercidoideae</taxon>
        <taxon>Cercideae</taxon>
        <taxon>Bauhiniinae</taxon>
        <taxon>Bauhinia</taxon>
    </lineage>
</organism>
<accession>A0ACB9MU65</accession>
<protein>
    <submittedName>
        <fullName evidence="1">Uncharacterized protein</fullName>
    </submittedName>
</protein>
<proteinExistence type="predicted"/>
<keyword evidence="2" id="KW-1185">Reference proteome</keyword>
<reference evidence="1 2" key="1">
    <citation type="journal article" date="2022" name="DNA Res.">
        <title>Chromosomal-level genome assembly of the orchid tree Bauhinia variegata (Leguminosae; Cercidoideae) supports the allotetraploid origin hypothesis of Bauhinia.</title>
        <authorList>
            <person name="Zhong Y."/>
            <person name="Chen Y."/>
            <person name="Zheng D."/>
            <person name="Pang J."/>
            <person name="Liu Y."/>
            <person name="Luo S."/>
            <person name="Meng S."/>
            <person name="Qian L."/>
            <person name="Wei D."/>
            <person name="Dai S."/>
            <person name="Zhou R."/>
        </authorList>
    </citation>
    <scope>NUCLEOTIDE SEQUENCE [LARGE SCALE GENOMIC DNA]</scope>
    <source>
        <strain evidence="1">BV-YZ2020</strain>
    </source>
</reference>
<sequence length="117" mass="13504">MRALWRMAAFVSNNFGDLADVSNLKSWFVSGIWLSSFSIADHKVYFCFLIITNRVEHFAMLSVIQAQISSSLAELFTCILKERTWNQMDWSTPYFYESSTLFSSDQILSLLFFSATL</sequence>
<comment type="caution">
    <text evidence="1">The sequence shown here is derived from an EMBL/GenBank/DDBJ whole genome shotgun (WGS) entry which is preliminary data.</text>
</comment>
<gene>
    <name evidence="1" type="ORF">L6164_020066</name>
</gene>
<evidence type="ECO:0000313" key="1">
    <source>
        <dbReference type="EMBL" id="KAI4327629.1"/>
    </source>
</evidence>
<name>A0ACB9MU65_BAUVA</name>